<dbReference type="Proteomes" id="UP000606172">
    <property type="component" value="Unassembled WGS sequence"/>
</dbReference>
<evidence type="ECO:0000313" key="3">
    <source>
        <dbReference type="Proteomes" id="UP000606172"/>
    </source>
</evidence>
<dbReference type="AlphaFoldDB" id="A0A919RGG1"/>
<dbReference type="EMBL" id="BOOW01000015">
    <property type="protein sequence ID" value="GII92315.1"/>
    <property type="molecule type" value="Genomic_DNA"/>
</dbReference>
<accession>A0A919RGG1</accession>
<sequence length="57" mass="5899">MQGFEGGALGGSAAELTPPVPHAPQHQGGDQYEGGGQENGGKRLHEPRAYPPDAFTK</sequence>
<comment type="caution">
    <text evidence="2">The sequence shown here is derived from an EMBL/GenBank/DDBJ whole genome shotgun (WGS) entry which is preliminary data.</text>
</comment>
<evidence type="ECO:0000256" key="1">
    <source>
        <dbReference type="SAM" id="MobiDB-lite"/>
    </source>
</evidence>
<name>A0A919RGG1_9ACTN</name>
<proteinExistence type="predicted"/>
<gene>
    <name evidence="2" type="ORF">Ssi02_25460</name>
</gene>
<reference evidence="2" key="1">
    <citation type="submission" date="2021-01" db="EMBL/GenBank/DDBJ databases">
        <title>Whole genome shotgun sequence of Sinosporangium siamense NBRC 109515.</title>
        <authorList>
            <person name="Komaki H."/>
            <person name="Tamura T."/>
        </authorList>
    </citation>
    <scope>NUCLEOTIDE SEQUENCE</scope>
    <source>
        <strain evidence="2">NBRC 109515</strain>
    </source>
</reference>
<feature type="compositionally biased region" description="Gly residues" evidence="1">
    <location>
        <begin position="1"/>
        <end position="10"/>
    </location>
</feature>
<feature type="region of interest" description="Disordered" evidence="1">
    <location>
        <begin position="1"/>
        <end position="57"/>
    </location>
</feature>
<keyword evidence="3" id="KW-1185">Reference proteome</keyword>
<organism evidence="2 3">
    <name type="scientific">Sinosporangium siamense</name>
    <dbReference type="NCBI Taxonomy" id="1367973"/>
    <lineage>
        <taxon>Bacteria</taxon>
        <taxon>Bacillati</taxon>
        <taxon>Actinomycetota</taxon>
        <taxon>Actinomycetes</taxon>
        <taxon>Streptosporangiales</taxon>
        <taxon>Streptosporangiaceae</taxon>
        <taxon>Sinosporangium</taxon>
    </lineage>
</organism>
<evidence type="ECO:0000313" key="2">
    <source>
        <dbReference type="EMBL" id="GII92315.1"/>
    </source>
</evidence>
<protein>
    <submittedName>
        <fullName evidence="2">Uncharacterized protein</fullName>
    </submittedName>
</protein>